<proteinExistence type="predicted"/>
<sequence length="168" mass="18747">MYGFCSTLLTVDGIALHISSSFFSGEGAMSVDSVTLVNIQGTDCNYTQEYPDSRSTLNEGLVDRHKPTPLLLGDPYDGNTFKSSIFRHLNPDNIIIPNVEILSLPPSRKVINRFACVTWAGANMYEEENKRKSCMDELISSSQHITLKRNLPVLMSGDFRFPIPELKS</sequence>
<evidence type="ECO:0000313" key="1">
    <source>
        <dbReference type="EMBL" id="KAK3603332.1"/>
    </source>
</evidence>
<dbReference type="EMBL" id="JAEAOA010001549">
    <property type="protein sequence ID" value="KAK3603332.1"/>
    <property type="molecule type" value="Genomic_DNA"/>
</dbReference>
<reference evidence="1" key="2">
    <citation type="journal article" date="2021" name="Genome Biol. Evol.">
        <title>Developing a high-quality reference genome for a parasitic bivalve with doubly uniparental inheritance (Bivalvia: Unionida).</title>
        <authorList>
            <person name="Smith C.H."/>
        </authorList>
    </citation>
    <scope>NUCLEOTIDE SEQUENCE</scope>
    <source>
        <strain evidence="1">CHS0354</strain>
        <tissue evidence="1">Mantle</tissue>
    </source>
</reference>
<reference evidence="1" key="1">
    <citation type="journal article" date="2021" name="Genome Biol. Evol.">
        <title>A High-Quality Reference Genome for a Parasitic Bivalve with Doubly Uniparental Inheritance (Bivalvia: Unionida).</title>
        <authorList>
            <person name="Smith C.H."/>
        </authorList>
    </citation>
    <scope>NUCLEOTIDE SEQUENCE</scope>
    <source>
        <strain evidence="1">CHS0354</strain>
    </source>
</reference>
<comment type="caution">
    <text evidence="1">The sequence shown here is derived from an EMBL/GenBank/DDBJ whole genome shotgun (WGS) entry which is preliminary data.</text>
</comment>
<reference evidence="1" key="3">
    <citation type="submission" date="2023-05" db="EMBL/GenBank/DDBJ databases">
        <authorList>
            <person name="Smith C.H."/>
        </authorList>
    </citation>
    <scope>NUCLEOTIDE SEQUENCE</scope>
    <source>
        <strain evidence="1">CHS0354</strain>
        <tissue evidence="1">Mantle</tissue>
    </source>
</reference>
<dbReference type="Proteomes" id="UP001195483">
    <property type="component" value="Unassembled WGS sequence"/>
</dbReference>
<gene>
    <name evidence="1" type="ORF">CHS0354_025940</name>
</gene>
<evidence type="ECO:0000313" key="2">
    <source>
        <dbReference type="Proteomes" id="UP001195483"/>
    </source>
</evidence>
<dbReference type="AlphaFoldDB" id="A0AAE0W7J2"/>
<keyword evidence="2" id="KW-1185">Reference proteome</keyword>
<protein>
    <submittedName>
        <fullName evidence="1">Uncharacterized protein</fullName>
    </submittedName>
</protein>
<accession>A0AAE0W7J2</accession>
<name>A0AAE0W7J2_9BIVA</name>
<organism evidence="1 2">
    <name type="scientific">Potamilus streckersoni</name>
    <dbReference type="NCBI Taxonomy" id="2493646"/>
    <lineage>
        <taxon>Eukaryota</taxon>
        <taxon>Metazoa</taxon>
        <taxon>Spiralia</taxon>
        <taxon>Lophotrochozoa</taxon>
        <taxon>Mollusca</taxon>
        <taxon>Bivalvia</taxon>
        <taxon>Autobranchia</taxon>
        <taxon>Heteroconchia</taxon>
        <taxon>Palaeoheterodonta</taxon>
        <taxon>Unionida</taxon>
        <taxon>Unionoidea</taxon>
        <taxon>Unionidae</taxon>
        <taxon>Ambleminae</taxon>
        <taxon>Lampsilini</taxon>
        <taxon>Potamilus</taxon>
    </lineage>
</organism>